<dbReference type="EMBL" id="FOCQ01000004">
    <property type="protein sequence ID" value="SEN00085.1"/>
    <property type="molecule type" value="Genomic_DNA"/>
</dbReference>
<keyword evidence="1" id="KW-0732">Signal</keyword>
<feature type="signal peptide" evidence="1">
    <location>
        <begin position="1"/>
        <end position="47"/>
    </location>
</feature>
<evidence type="ECO:0000313" key="3">
    <source>
        <dbReference type="Proteomes" id="UP000199695"/>
    </source>
</evidence>
<feature type="chain" id="PRO_5011593851" evidence="1">
    <location>
        <begin position="48"/>
        <end position="319"/>
    </location>
</feature>
<evidence type="ECO:0000256" key="1">
    <source>
        <dbReference type="SAM" id="SignalP"/>
    </source>
</evidence>
<accession>A0A1H8CYQ5</accession>
<reference evidence="2 3" key="1">
    <citation type="submission" date="2016-10" db="EMBL/GenBank/DDBJ databases">
        <authorList>
            <person name="de Groot N.N."/>
        </authorList>
    </citation>
    <scope>NUCLEOTIDE SEQUENCE [LARGE SCALE GENOMIC DNA]</scope>
    <source>
        <strain evidence="2 3">DSM 46701</strain>
    </source>
</reference>
<sequence length="319" mass="35068">MYREHNPVNTKKGVSFLMKLKRWKKIGMIALTAITAVSLLVPSMASADAVVGETVVTLGKDLTGTQRDAILKEMGVGTDVRTIEVTNEEEHQYLGKYISKATIGTRAISSAKIVLADSGKGISVKTNNITTITPSMYANAAITAGIKDADIYVTAPFKVSGTAGLTGIIKAFETATGQKIDENKKQVANEEIVRTSEVAEQIGDPNKAAQFMNRVKEEIAKENPQTPEEYKDIIINVSNEFNINLNEQTINQLVQFAQNFSQLNIDWNQLSSQLENLRGDINKILNDEQTRGIIDSILEWLGEFFKAIGDFFTSSSSRQ</sequence>
<dbReference type="InterPro" id="IPR009343">
    <property type="entry name" value="DUF1002"/>
</dbReference>
<name>A0A1H8CYQ5_9BACL</name>
<dbReference type="Pfam" id="PF06207">
    <property type="entry name" value="DUF1002"/>
    <property type="match status" value="1"/>
</dbReference>
<dbReference type="STRING" id="1173111.SAMN05444955_104191"/>
<proteinExistence type="predicted"/>
<evidence type="ECO:0000313" key="2">
    <source>
        <dbReference type="EMBL" id="SEN00085.1"/>
    </source>
</evidence>
<gene>
    <name evidence="2" type="ORF">SAMN05444955_104191</name>
</gene>
<keyword evidence="3" id="KW-1185">Reference proteome</keyword>
<dbReference type="Proteomes" id="UP000199695">
    <property type="component" value="Unassembled WGS sequence"/>
</dbReference>
<organism evidence="2 3">
    <name type="scientific">Lihuaxuella thermophila</name>
    <dbReference type="NCBI Taxonomy" id="1173111"/>
    <lineage>
        <taxon>Bacteria</taxon>
        <taxon>Bacillati</taxon>
        <taxon>Bacillota</taxon>
        <taxon>Bacilli</taxon>
        <taxon>Bacillales</taxon>
        <taxon>Thermoactinomycetaceae</taxon>
        <taxon>Lihuaxuella</taxon>
    </lineage>
</organism>
<dbReference type="AlphaFoldDB" id="A0A1H8CYQ5"/>
<protein>
    <submittedName>
        <fullName evidence="2">Uncharacterized protein YpuA, DUF1002 family</fullName>
    </submittedName>
</protein>